<dbReference type="PRINTS" id="PR00111">
    <property type="entry name" value="ABHYDROLASE"/>
</dbReference>
<comment type="caution">
    <text evidence="5">The sequence shown here is derived from an EMBL/GenBank/DDBJ whole genome shotgun (WGS) entry which is preliminary data.</text>
</comment>
<proteinExistence type="inferred from homology"/>
<dbReference type="PANTHER" id="PTHR43329">
    <property type="entry name" value="EPOXIDE HYDROLASE"/>
    <property type="match status" value="1"/>
</dbReference>
<evidence type="ECO:0000256" key="1">
    <source>
        <dbReference type="ARBA" id="ARBA00022801"/>
    </source>
</evidence>
<reference evidence="5" key="1">
    <citation type="journal article" date="2021" name="Nat. Commun.">
        <title>Genetic determinants of endophytism in the Arabidopsis root mycobiome.</title>
        <authorList>
            <person name="Mesny F."/>
            <person name="Miyauchi S."/>
            <person name="Thiergart T."/>
            <person name="Pickel B."/>
            <person name="Atanasova L."/>
            <person name="Karlsson M."/>
            <person name="Huettel B."/>
            <person name="Barry K.W."/>
            <person name="Haridas S."/>
            <person name="Chen C."/>
            <person name="Bauer D."/>
            <person name="Andreopoulos W."/>
            <person name="Pangilinan J."/>
            <person name="LaButti K."/>
            <person name="Riley R."/>
            <person name="Lipzen A."/>
            <person name="Clum A."/>
            <person name="Drula E."/>
            <person name="Henrissat B."/>
            <person name="Kohler A."/>
            <person name="Grigoriev I.V."/>
            <person name="Martin F.M."/>
            <person name="Hacquard S."/>
        </authorList>
    </citation>
    <scope>NUCLEOTIDE SEQUENCE</scope>
    <source>
        <strain evidence="5">MPI-CAGE-CH-0230</strain>
    </source>
</reference>
<evidence type="ECO:0000256" key="2">
    <source>
        <dbReference type="ARBA" id="ARBA00038334"/>
    </source>
</evidence>
<feature type="signal peptide" evidence="3">
    <location>
        <begin position="1"/>
        <end position="22"/>
    </location>
</feature>
<evidence type="ECO:0000313" key="6">
    <source>
        <dbReference type="Proteomes" id="UP000756346"/>
    </source>
</evidence>
<dbReference type="EMBL" id="JAGTJQ010000009">
    <property type="protein sequence ID" value="KAH7024614.1"/>
    <property type="molecule type" value="Genomic_DNA"/>
</dbReference>
<dbReference type="PROSITE" id="PS51257">
    <property type="entry name" value="PROKAR_LIPOPROTEIN"/>
    <property type="match status" value="1"/>
</dbReference>
<dbReference type="OrthoDB" id="284184at2759"/>
<accession>A0A9P8XWN4</accession>
<evidence type="ECO:0000313" key="5">
    <source>
        <dbReference type="EMBL" id="KAH7024614.1"/>
    </source>
</evidence>
<dbReference type="PRINTS" id="PR00412">
    <property type="entry name" value="EPOXHYDRLASE"/>
</dbReference>
<dbReference type="GO" id="GO:0016787">
    <property type="term" value="F:hydrolase activity"/>
    <property type="evidence" value="ECO:0007669"/>
    <property type="project" value="UniProtKB-KW"/>
</dbReference>
<dbReference type="GeneID" id="70190010"/>
<dbReference type="Proteomes" id="UP000756346">
    <property type="component" value="Unassembled WGS sequence"/>
</dbReference>
<dbReference type="SUPFAM" id="SSF53474">
    <property type="entry name" value="alpha/beta-Hydrolases"/>
    <property type="match status" value="1"/>
</dbReference>
<evidence type="ECO:0000259" key="4">
    <source>
        <dbReference type="Pfam" id="PF00561"/>
    </source>
</evidence>
<dbReference type="RefSeq" id="XP_046008162.1">
    <property type="nucleotide sequence ID" value="XM_046160464.1"/>
</dbReference>
<comment type="similarity">
    <text evidence="2">Belongs to the AB hydrolase superfamily. Epoxide hydrolase family.</text>
</comment>
<keyword evidence="6" id="KW-1185">Reference proteome</keyword>
<dbReference type="Gene3D" id="3.40.50.1820">
    <property type="entry name" value="alpha/beta hydrolase"/>
    <property type="match status" value="1"/>
</dbReference>
<name>A0A9P8XWN4_9PEZI</name>
<dbReference type="InterPro" id="IPR000639">
    <property type="entry name" value="Epox_hydrolase-like"/>
</dbReference>
<keyword evidence="3" id="KW-0732">Signal</keyword>
<sequence length="353" mass="38060">MRSSIALAGAAIAALSSALACATSTKQFTTSGGVSYTYEYSPATDYNGTSKPTFLFFHGFPSTRRDWAPQLAALEKAGFGVLAPDLLGFGESDKPDPNNLSAYRWSVVSDHMAELLDAEGLGQVIGVGHDWGATAMARAYNYHPDRFSKLVFMSVGYVHPTGFIDIDAINAQTLAATGLAQCGYWYFFNHFTATDLISNHLESFYSAVYAANSTTQNRDVGHIGAARARLEANRTIPLAPWDTEAHKQDWLSQFSKPGAVAPSLNPYRRALTGTDVPDDNAVPEVNKLLNVPVTIIGGSLDTITPGAVMRVVTEPFAMRGLEEYQLQGGHWLGWENADEVNAILSKAGGDIAR</sequence>
<feature type="domain" description="AB hydrolase-1" evidence="4">
    <location>
        <begin position="52"/>
        <end position="336"/>
    </location>
</feature>
<evidence type="ECO:0000256" key="3">
    <source>
        <dbReference type="SAM" id="SignalP"/>
    </source>
</evidence>
<keyword evidence="1 5" id="KW-0378">Hydrolase</keyword>
<protein>
    <submittedName>
        <fullName evidence="5">Alpha/Beta hydrolase protein</fullName>
    </submittedName>
</protein>
<dbReference type="Pfam" id="PF00561">
    <property type="entry name" value="Abhydrolase_1"/>
    <property type="match status" value="1"/>
</dbReference>
<organism evidence="5 6">
    <name type="scientific">Microdochium trichocladiopsis</name>
    <dbReference type="NCBI Taxonomy" id="1682393"/>
    <lineage>
        <taxon>Eukaryota</taxon>
        <taxon>Fungi</taxon>
        <taxon>Dikarya</taxon>
        <taxon>Ascomycota</taxon>
        <taxon>Pezizomycotina</taxon>
        <taxon>Sordariomycetes</taxon>
        <taxon>Xylariomycetidae</taxon>
        <taxon>Xylariales</taxon>
        <taxon>Microdochiaceae</taxon>
        <taxon>Microdochium</taxon>
    </lineage>
</organism>
<dbReference type="InterPro" id="IPR029058">
    <property type="entry name" value="AB_hydrolase_fold"/>
</dbReference>
<gene>
    <name evidence="5" type="ORF">B0I36DRAFT_376522</name>
</gene>
<feature type="chain" id="PRO_5040464563" evidence="3">
    <location>
        <begin position="23"/>
        <end position="353"/>
    </location>
</feature>
<dbReference type="AlphaFoldDB" id="A0A9P8XWN4"/>
<dbReference type="InterPro" id="IPR000073">
    <property type="entry name" value="AB_hydrolase_1"/>
</dbReference>